<feature type="compositionally biased region" description="Polar residues" evidence="2">
    <location>
        <begin position="148"/>
        <end position="161"/>
    </location>
</feature>
<evidence type="ECO:0000256" key="2">
    <source>
        <dbReference type="SAM" id="MobiDB-lite"/>
    </source>
</evidence>
<accession>A0A8H8CPK0</accession>
<keyword evidence="1" id="KW-0175">Coiled coil</keyword>
<comment type="caution">
    <text evidence="3">The sequence shown here is derived from an EMBL/GenBank/DDBJ whole genome shotgun (WGS) entry which is preliminary data.</text>
</comment>
<organism evidence="3">
    <name type="scientific">Psilocybe cubensis</name>
    <name type="common">Psychedelic mushroom</name>
    <name type="synonym">Stropharia cubensis</name>
    <dbReference type="NCBI Taxonomy" id="181762"/>
    <lineage>
        <taxon>Eukaryota</taxon>
        <taxon>Fungi</taxon>
        <taxon>Dikarya</taxon>
        <taxon>Basidiomycota</taxon>
        <taxon>Agaricomycotina</taxon>
        <taxon>Agaricomycetes</taxon>
        <taxon>Agaricomycetidae</taxon>
        <taxon>Agaricales</taxon>
        <taxon>Agaricineae</taxon>
        <taxon>Strophariaceae</taxon>
        <taxon>Psilocybe</taxon>
    </lineage>
</organism>
<evidence type="ECO:0000256" key="1">
    <source>
        <dbReference type="SAM" id="Coils"/>
    </source>
</evidence>
<dbReference type="AlphaFoldDB" id="A0A8H8CPK0"/>
<feature type="region of interest" description="Disordered" evidence="2">
    <location>
        <begin position="146"/>
        <end position="281"/>
    </location>
</feature>
<gene>
    <name evidence="3" type="ORF">JR316_002441</name>
</gene>
<proteinExistence type="predicted"/>
<dbReference type="OrthoDB" id="2902010at2759"/>
<name>A0A8H8CPK0_PSICU</name>
<dbReference type="EMBL" id="JAFIQS010000002">
    <property type="protein sequence ID" value="KAG5172938.1"/>
    <property type="molecule type" value="Genomic_DNA"/>
</dbReference>
<sequence>MKANLHGQYNTAFAQKTWVEWRVLRGAIISGVETREQYYDYFRFQNRYPNDVNSCSLPLNNYHNKSFCAPKPLNQKPPPIAHHYIETMPRARRAAKKDIHPKTLNIDYLQTLTRLQIQGLAKNYGVKANLRTEQIITDILAKADLRRSQSPKTSPKRFSNATKKPEEPTALEEPLVEEESVPALRTTRRTTKRASPDQPSNETKKSSKRARGRRAIAQPPNPNEHSADIQNREDVKRHIDPEKQQARKDRVSQVSINARQISGAQTDNAGSTTNSKKPTTQDIHELHKVLVELGEERDKLRNKLNESKLSLAYAMDALESGALLLEEMKFRRQLYEREVIYRLLQVDDLESMRADARKDWQKYLEEEGWNDWTPELS</sequence>
<feature type="compositionally biased region" description="Polar residues" evidence="2">
    <location>
        <begin position="252"/>
        <end position="281"/>
    </location>
</feature>
<feature type="coiled-coil region" evidence="1">
    <location>
        <begin position="283"/>
        <end position="310"/>
    </location>
</feature>
<evidence type="ECO:0000313" key="3">
    <source>
        <dbReference type="EMBL" id="KAG5172938.1"/>
    </source>
</evidence>
<reference evidence="3" key="1">
    <citation type="submission" date="2021-02" db="EMBL/GenBank/DDBJ databases">
        <title>Psilocybe cubensis genome.</title>
        <authorList>
            <person name="Mckernan K.J."/>
            <person name="Crawford S."/>
            <person name="Trippe A."/>
            <person name="Kane L.T."/>
            <person name="Mclaughlin S."/>
        </authorList>
    </citation>
    <scope>NUCLEOTIDE SEQUENCE [LARGE SCALE GENOMIC DNA]</scope>
    <source>
        <strain evidence="3">MGC-MH-2018</strain>
    </source>
</reference>
<feature type="compositionally biased region" description="Basic and acidic residues" evidence="2">
    <location>
        <begin position="225"/>
        <end position="251"/>
    </location>
</feature>
<protein>
    <submittedName>
        <fullName evidence="3">Uncharacterized protein</fullName>
    </submittedName>
</protein>